<dbReference type="InterPro" id="IPR035093">
    <property type="entry name" value="RelE/ParE_toxin_dom_sf"/>
</dbReference>
<evidence type="ECO:0000313" key="3">
    <source>
        <dbReference type="Proteomes" id="UP000176951"/>
    </source>
</evidence>
<evidence type="ECO:0000256" key="1">
    <source>
        <dbReference type="ARBA" id="ARBA00022649"/>
    </source>
</evidence>
<name>A0A1G2PSE3_9BACT</name>
<dbReference type="Proteomes" id="UP000176951">
    <property type="component" value="Unassembled WGS sequence"/>
</dbReference>
<dbReference type="Gene3D" id="3.30.2310.20">
    <property type="entry name" value="RelE-like"/>
    <property type="match status" value="1"/>
</dbReference>
<keyword evidence="1" id="KW-1277">Toxin-antitoxin system</keyword>
<organism evidence="2 3">
    <name type="scientific">Candidatus Terrybacteria bacterium RIFCSPLOWO2_01_FULL_40_23</name>
    <dbReference type="NCBI Taxonomy" id="1802366"/>
    <lineage>
        <taxon>Bacteria</taxon>
        <taxon>Candidatus Terryibacteriota</taxon>
    </lineage>
</organism>
<gene>
    <name evidence="2" type="ORF">A3A97_01345</name>
</gene>
<reference evidence="2 3" key="1">
    <citation type="journal article" date="2016" name="Nat. Commun.">
        <title>Thousands of microbial genomes shed light on interconnected biogeochemical processes in an aquifer system.</title>
        <authorList>
            <person name="Anantharaman K."/>
            <person name="Brown C.T."/>
            <person name="Hug L.A."/>
            <person name="Sharon I."/>
            <person name="Castelle C.J."/>
            <person name="Probst A.J."/>
            <person name="Thomas B.C."/>
            <person name="Singh A."/>
            <person name="Wilkins M.J."/>
            <person name="Karaoz U."/>
            <person name="Brodie E.L."/>
            <person name="Williams K.H."/>
            <person name="Hubbard S.S."/>
            <person name="Banfield J.F."/>
        </authorList>
    </citation>
    <scope>NUCLEOTIDE SEQUENCE [LARGE SCALE GENOMIC DNA]</scope>
</reference>
<dbReference type="EMBL" id="MHSW01000035">
    <property type="protein sequence ID" value="OHA50512.1"/>
    <property type="molecule type" value="Genomic_DNA"/>
</dbReference>
<sequence>MKVVFHTDFRKRYRKLKLSEQKKVQQRLRLFIEDPKNPILNDHERIGKYSGYYSINITGDLRALYQIIGKNVTLFITIGTHSHLYE</sequence>
<comment type="caution">
    <text evidence="2">The sequence shown here is derived from an EMBL/GenBank/DDBJ whole genome shotgun (WGS) entry which is preliminary data.</text>
</comment>
<evidence type="ECO:0000313" key="2">
    <source>
        <dbReference type="EMBL" id="OHA50512.1"/>
    </source>
</evidence>
<evidence type="ECO:0008006" key="4">
    <source>
        <dbReference type="Google" id="ProtNLM"/>
    </source>
</evidence>
<protein>
    <recommendedName>
        <fullName evidence="4">Type II toxin-antitoxin system mRNA interferase toxin, RelE/StbE family</fullName>
    </recommendedName>
</protein>
<dbReference type="InterPro" id="IPR004386">
    <property type="entry name" value="Toxin_YafQ-like"/>
</dbReference>
<proteinExistence type="predicted"/>
<dbReference type="Pfam" id="PF15738">
    <property type="entry name" value="YafQ_toxin"/>
    <property type="match status" value="1"/>
</dbReference>
<dbReference type="SUPFAM" id="SSF143011">
    <property type="entry name" value="RelE-like"/>
    <property type="match status" value="1"/>
</dbReference>
<dbReference type="AlphaFoldDB" id="A0A1G2PSE3"/>
<dbReference type="NCBIfam" id="TIGR02385">
    <property type="entry name" value="RelE_StbE"/>
    <property type="match status" value="1"/>
</dbReference>
<dbReference type="InterPro" id="IPR007712">
    <property type="entry name" value="RelE/ParE_toxin"/>
</dbReference>
<accession>A0A1G2PSE3</accession>